<dbReference type="AlphaFoldDB" id="A0A9W8PZA9"/>
<dbReference type="InterPro" id="IPR051052">
    <property type="entry name" value="Diverse_substrate_MTase"/>
</dbReference>
<evidence type="ECO:0000256" key="2">
    <source>
        <dbReference type="ARBA" id="ARBA00022603"/>
    </source>
</evidence>
<comment type="similarity">
    <text evidence="1">Belongs to the methyltransferase superfamily.</text>
</comment>
<evidence type="ECO:0000313" key="5">
    <source>
        <dbReference type="EMBL" id="KAJ4022748.1"/>
    </source>
</evidence>
<gene>
    <name evidence="5" type="ORF">NW766_001795</name>
</gene>
<dbReference type="InterPro" id="IPR029063">
    <property type="entry name" value="SAM-dependent_MTases_sf"/>
</dbReference>
<accession>A0A9W8PZA9</accession>
<dbReference type="SUPFAM" id="SSF53335">
    <property type="entry name" value="S-adenosyl-L-methionine-dependent methyltransferases"/>
    <property type="match status" value="1"/>
</dbReference>
<keyword evidence="3" id="KW-0808">Transferase</keyword>
<name>A0A9W8PZA9_9HYPO</name>
<dbReference type="GO" id="GO:0008757">
    <property type="term" value="F:S-adenosylmethionine-dependent methyltransferase activity"/>
    <property type="evidence" value="ECO:0007669"/>
    <property type="project" value="InterPro"/>
</dbReference>
<evidence type="ECO:0000256" key="1">
    <source>
        <dbReference type="ARBA" id="ARBA00008361"/>
    </source>
</evidence>
<dbReference type="Proteomes" id="UP001152130">
    <property type="component" value="Unassembled WGS sequence"/>
</dbReference>
<dbReference type="InterPro" id="IPR013216">
    <property type="entry name" value="Methyltransf_11"/>
</dbReference>
<dbReference type="CDD" id="cd02440">
    <property type="entry name" value="AdoMet_MTases"/>
    <property type="match status" value="1"/>
</dbReference>
<dbReference type="GO" id="GO:0032259">
    <property type="term" value="P:methylation"/>
    <property type="evidence" value="ECO:0007669"/>
    <property type="project" value="UniProtKB-KW"/>
</dbReference>
<sequence length="260" mass="29825">MECDTPAPVYQYSSIARTGFVVPSQYDKYRPSYPDQVVEYLIGSLEIPHGACILELGAGTGKLTELLSSHELDFRIIAVEPHDDMRAFLRDKHLRNVSVIDGLAENIPLSDEAVNCVLVAQAFHWFANETSLREIHRVLRPDGGLGMVWNIEDYNSPWSLRPQTDWESQLRELIWSLDDGQPRFKSEAWQGIECLRLHQVIDVADLESRIFTYCMLQNASDDQRKKHRKRVRRILQEAGNAGDDQIEMRTSVIAAWTRKT</sequence>
<keyword evidence="2" id="KW-0489">Methyltransferase</keyword>
<comment type="caution">
    <text evidence="5">The sequence shown here is derived from an EMBL/GenBank/DDBJ whole genome shotgun (WGS) entry which is preliminary data.</text>
</comment>
<evidence type="ECO:0000313" key="6">
    <source>
        <dbReference type="Proteomes" id="UP001152130"/>
    </source>
</evidence>
<organism evidence="5 6">
    <name type="scientific">Fusarium irregulare</name>
    <dbReference type="NCBI Taxonomy" id="2494466"/>
    <lineage>
        <taxon>Eukaryota</taxon>
        <taxon>Fungi</taxon>
        <taxon>Dikarya</taxon>
        <taxon>Ascomycota</taxon>
        <taxon>Pezizomycotina</taxon>
        <taxon>Sordariomycetes</taxon>
        <taxon>Hypocreomycetidae</taxon>
        <taxon>Hypocreales</taxon>
        <taxon>Nectriaceae</taxon>
        <taxon>Fusarium</taxon>
        <taxon>Fusarium incarnatum-equiseti species complex</taxon>
    </lineage>
</organism>
<reference evidence="5" key="1">
    <citation type="submission" date="2022-10" db="EMBL/GenBank/DDBJ databases">
        <title>Fusarium specimens isolated from Avocado Roots.</title>
        <authorList>
            <person name="Stajich J."/>
            <person name="Roper C."/>
            <person name="Heimlech-Rivalta G."/>
        </authorList>
    </citation>
    <scope>NUCLEOTIDE SEQUENCE</scope>
    <source>
        <strain evidence="5">CF00143</strain>
    </source>
</reference>
<evidence type="ECO:0000259" key="4">
    <source>
        <dbReference type="Pfam" id="PF08241"/>
    </source>
</evidence>
<dbReference type="Pfam" id="PF08241">
    <property type="entry name" value="Methyltransf_11"/>
    <property type="match status" value="1"/>
</dbReference>
<keyword evidence="6" id="KW-1185">Reference proteome</keyword>
<proteinExistence type="inferred from homology"/>
<dbReference type="EMBL" id="JAPDHF010000002">
    <property type="protein sequence ID" value="KAJ4022748.1"/>
    <property type="molecule type" value="Genomic_DNA"/>
</dbReference>
<dbReference type="Gene3D" id="3.40.50.150">
    <property type="entry name" value="Vaccinia Virus protein VP39"/>
    <property type="match status" value="1"/>
</dbReference>
<dbReference type="PANTHER" id="PTHR44942">
    <property type="entry name" value="METHYLTRANSF_11 DOMAIN-CONTAINING PROTEIN"/>
    <property type="match status" value="1"/>
</dbReference>
<protein>
    <recommendedName>
        <fullName evidence="4">Methyltransferase type 11 domain-containing protein</fullName>
    </recommendedName>
</protein>
<dbReference type="PANTHER" id="PTHR44942:SF4">
    <property type="entry name" value="METHYLTRANSFERASE TYPE 11 DOMAIN-CONTAINING PROTEIN"/>
    <property type="match status" value="1"/>
</dbReference>
<evidence type="ECO:0000256" key="3">
    <source>
        <dbReference type="ARBA" id="ARBA00022679"/>
    </source>
</evidence>
<feature type="domain" description="Methyltransferase type 11" evidence="4">
    <location>
        <begin position="54"/>
        <end position="144"/>
    </location>
</feature>